<gene>
    <name evidence="2" type="ORF">V6N12_065140</name>
</gene>
<dbReference type="EMBL" id="JBBPBM010000002">
    <property type="protein sequence ID" value="KAK8596657.1"/>
    <property type="molecule type" value="Genomic_DNA"/>
</dbReference>
<comment type="caution">
    <text evidence="2">The sequence shown here is derived from an EMBL/GenBank/DDBJ whole genome shotgun (WGS) entry which is preliminary data.</text>
</comment>
<reference evidence="2 3" key="1">
    <citation type="journal article" date="2024" name="G3 (Bethesda)">
        <title>Genome assembly of Hibiscus sabdariffa L. provides insights into metabolisms of medicinal natural products.</title>
        <authorList>
            <person name="Kim T."/>
        </authorList>
    </citation>
    <scope>NUCLEOTIDE SEQUENCE [LARGE SCALE GENOMIC DNA]</scope>
    <source>
        <strain evidence="2">TK-2024</strain>
        <tissue evidence="2">Old leaves</tissue>
    </source>
</reference>
<evidence type="ECO:0000313" key="2">
    <source>
        <dbReference type="EMBL" id="KAK8596657.1"/>
    </source>
</evidence>
<keyword evidence="3" id="KW-1185">Reference proteome</keyword>
<feature type="compositionally biased region" description="Basic and acidic residues" evidence="1">
    <location>
        <begin position="135"/>
        <end position="149"/>
    </location>
</feature>
<proteinExistence type="predicted"/>
<evidence type="ECO:0008006" key="4">
    <source>
        <dbReference type="Google" id="ProtNLM"/>
    </source>
</evidence>
<sequence>MGSSPLGFLKLNIDEAINAHDKVGEIRGYLKTMLAWLLTGSKHLPHPPQWYCEPFDFIDNVLQVDSLHHISRTRNIETDSLAKVGIGVYGHSKELSSVMGSGVDEASKCFLNFPQQENGSMSGPQKGHVGASGSRTKEVSSDVIKAKKD</sequence>
<protein>
    <recommendedName>
        <fullName evidence="4">DUF668 domain-containing protein</fullName>
    </recommendedName>
</protein>
<dbReference type="Proteomes" id="UP001472677">
    <property type="component" value="Unassembled WGS sequence"/>
</dbReference>
<feature type="compositionally biased region" description="Polar residues" evidence="1">
    <location>
        <begin position="114"/>
        <end position="123"/>
    </location>
</feature>
<feature type="region of interest" description="Disordered" evidence="1">
    <location>
        <begin position="114"/>
        <end position="149"/>
    </location>
</feature>
<evidence type="ECO:0000313" key="3">
    <source>
        <dbReference type="Proteomes" id="UP001472677"/>
    </source>
</evidence>
<evidence type="ECO:0000256" key="1">
    <source>
        <dbReference type="SAM" id="MobiDB-lite"/>
    </source>
</evidence>
<organism evidence="2 3">
    <name type="scientific">Hibiscus sabdariffa</name>
    <name type="common">roselle</name>
    <dbReference type="NCBI Taxonomy" id="183260"/>
    <lineage>
        <taxon>Eukaryota</taxon>
        <taxon>Viridiplantae</taxon>
        <taxon>Streptophyta</taxon>
        <taxon>Embryophyta</taxon>
        <taxon>Tracheophyta</taxon>
        <taxon>Spermatophyta</taxon>
        <taxon>Magnoliopsida</taxon>
        <taxon>eudicotyledons</taxon>
        <taxon>Gunneridae</taxon>
        <taxon>Pentapetalae</taxon>
        <taxon>rosids</taxon>
        <taxon>malvids</taxon>
        <taxon>Malvales</taxon>
        <taxon>Malvaceae</taxon>
        <taxon>Malvoideae</taxon>
        <taxon>Hibiscus</taxon>
    </lineage>
</organism>
<accession>A0ABR2G7T9</accession>
<name>A0ABR2G7T9_9ROSI</name>